<dbReference type="KEGG" id="smen:SAMEA4412692_0569"/>
<dbReference type="InterPro" id="IPR025736">
    <property type="entry name" value="PucR_C-HTH_dom"/>
</dbReference>
<dbReference type="PANTHER" id="PTHR33744">
    <property type="entry name" value="CARBOHYDRATE DIACID REGULATOR"/>
    <property type="match status" value="1"/>
</dbReference>
<dbReference type="Gene3D" id="1.10.10.2840">
    <property type="entry name" value="PucR C-terminal helix-turn-helix domain"/>
    <property type="match status" value="1"/>
</dbReference>
<dbReference type="InterPro" id="IPR051448">
    <property type="entry name" value="CdaR-like_regulators"/>
</dbReference>
<evidence type="ECO:0000259" key="1">
    <source>
        <dbReference type="Pfam" id="PF13556"/>
    </source>
</evidence>
<reference evidence="2 3" key="1">
    <citation type="submission" date="2017-06" db="EMBL/GenBank/DDBJ databases">
        <authorList>
            <consortium name="Pathogen Informatics"/>
        </authorList>
    </citation>
    <scope>NUCLEOTIDE SEQUENCE [LARGE SCALE GENOMIC DNA]</scope>
    <source>
        <strain evidence="2 3">NCTC13788</strain>
    </source>
</reference>
<evidence type="ECO:0000313" key="2">
    <source>
        <dbReference type="EMBL" id="SNU87240.1"/>
    </source>
</evidence>
<dbReference type="Proteomes" id="UP000215185">
    <property type="component" value="Chromosome 1"/>
</dbReference>
<sequence>MDHLKKLFPSATLSNLKTDNKGYVNIPRTDGTWLVIEEKDLTDREKLLVECLDLLENQVEPDSPWYRFLVKNQGSAPNPLKLIQFLHVKVIRHSEQNDLEAEWLDIFSQLLPNLRSHIKLSQRDFLFILDQELHFDSEAILMEILAILEFDFGMKITALIGQIWPLSLVNSWAKAYQLENELFQHLLEQPGFVGLNRFSLALLSTSLDITADLFQMLVALIAEHDEIEETIRTMWQEQAVITKTAQNLFIHRNTLQHRLDRFQEQTGLSLKRMDDLTICYLALLRQTR</sequence>
<feature type="domain" description="PucR C-terminal helix-turn-helix" evidence="1">
    <location>
        <begin position="229"/>
        <end position="283"/>
    </location>
</feature>
<organism evidence="2 3">
    <name type="scientific">Streptococcus merionis</name>
    <dbReference type="NCBI Taxonomy" id="400065"/>
    <lineage>
        <taxon>Bacteria</taxon>
        <taxon>Bacillati</taxon>
        <taxon>Bacillota</taxon>
        <taxon>Bacilli</taxon>
        <taxon>Lactobacillales</taxon>
        <taxon>Streptococcaceae</taxon>
        <taxon>Streptococcus</taxon>
    </lineage>
</organism>
<gene>
    <name evidence="2" type="primary">lrp</name>
    <name evidence="2" type="ORF">SAMEA4412692_00569</name>
</gene>
<dbReference type="eggNOG" id="COG2508">
    <property type="taxonomic scope" value="Bacteria"/>
</dbReference>
<dbReference type="PANTHER" id="PTHR33744:SF15">
    <property type="entry name" value="CARBOHYDRATE DIACID REGULATOR"/>
    <property type="match status" value="1"/>
</dbReference>
<dbReference type="OrthoDB" id="9792148at2"/>
<dbReference type="EMBL" id="LT906439">
    <property type="protein sequence ID" value="SNU87240.1"/>
    <property type="molecule type" value="Genomic_DNA"/>
</dbReference>
<dbReference type="RefSeq" id="WP_018373908.1">
    <property type="nucleotide sequence ID" value="NZ_LT906439.1"/>
</dbReference>
<accession>A0A239SPB1</accession>
<keyword evidence="3" id="KW-1185">Reference proteome</keyword>
<dbReference type="AlphaFoldDB" id="A0A239SPB1"/>
<evidence type="ECO:0000313" key="3">
    <source>
        <dbReference type="Proteomes" id="UP000215185"/>
    </source>
</evidence>
<name>A0A239SPB1_9STRE</name>
<dbReference type="Pfam" id="PF13556">
    <property type="entry name" value="HTH_30"/>
    <property type="match status" value="1"/>
</dbReference>
<proteinExistence type="predicted"/>
<dbReference type="InterPro" id="IPR042070">
    <property type="entry name" value="PucR_C-HTH_sf"/>
</dbReference>
<dbReference type="STRING" id="1123308.GCA_000380085_01359"/>
<protein>
    <submittedName>
        <fullName evidence="2">Regulator of polyketide synthase expression</fullName>
    </submittedName>
</protein>